<feature type="domain" description="ABC-2 type transporter transmembrane" evidence="8">
    <location>
        <begin position="310"/>
        <end position="429"/>
    </location>
</feature>
<evidence type="ECO:0000256" key="2">
    <source>
        <dbReference type="ARBA" id="ARBA00022448"/>
    </source>
</evidence>
<dbReference type="Gene3D" id="3.40.50.300">
    <property type="entry name" value="P-loop containing nucleotide triphosphate hydrolases"/>
    <property type="match status" value="1"/>
</dbReference>
<protein>
    <recommendedName>
        <fullName evidence="15">ABC transporter domain-containing protein</fullName>
    </recommendedName>
</protein>
<feature type="transmembrane region" description="Helical" evidence="6">
    <location>
        <begin position="315"/>
        <end position="342"/>
    </location>
</feature>
<evidence type="ECO:0008006" key="15">
    <source>
        <dbReference type="Google" id="ProtNLM"/>
    </source>
</evidence>
<evidence type="ECO:0000313" key="11">
    <source>
        <dbReference type="EMBL" id="KAE9041562.1"/>
    </source>
</evidence>
<dbReference type="Pfam" id="PF19055">
    <property type="entry name" value="ABC2_membrane_7"/>
    <property type="match status" value="1"/>
</dbReference>
<evidence type="ECO:0000256" key="3">
    <source>
        <dbReference type="ARBA" id="ARBA00022692"/>
    </source>
</evidence>
<dbReference type="InterPro" id="IPR027417">
    <property type="entry name" value="P-loop_NTPase"/>
</dbReference>
<feature type="domain" description="ABC transporter family G" evidence="10">
    <location>
        <begin position="150"/>
        <end position="223"/>
    </location>
</feature>
<proteinExistence type="predicted"/>
<evidence type="ECO:0000259" key="10">
    <source>
        <dbReference type="Pfam" id="PF19055"/>
    </source>
</evidence>
<dbReference type="PANTHER" id="PTHR19241">
    <property type="entry name" value="ATP-BINDING CASSETTE TRANSPORTER"/>
    <property type="match status" value="1"/>
</dbReference>
<evidence type="ECO:0000259" key="9">
    <source>
        <dbReference type="Pfam" id="PF06422"/>
    </source>
</evidence>
<evidence type="ECO:0000259" key="7">
    <source>
        <dbReference type="Pfam" id="PF00005"/>
    </source>
</evidence>
<reference evidence="12 14" key="1">
    <citation type="submission" date="2018-08" db="EMBL/GenBank/DDBJ databases">
        <title>Genomic investigation of the strawberry pathogen Phytophthora fragariae indicates pathogenicity is determined by transcriptional variation in three key races.</title>
        <authorList>
            <person name="Adams T.M."/>
            <person name="Armitage A.D."/>
            <person name="Sobczyk M.K."/>
            <person name="Bates H.J."/>
            <person name="Dunwell J.M."/>
            <person name="Nellist C.F."/>
            <person name="Harrison R.J."/>
        </authorList>
    </citation>
    <scope>NUCLEOTIDE SEQUENCE [LARGE SCALE GENOMIC DNA]</scope>
    <source>
        <strain evidence="11 13">SCRP249</strain>
        <strain evidence="12 14">SCRP333</strain>
    </source>
</reference>
<keyword evidence="4 6" id="KW-1133">Transmembrane helix</keyword>
<evidence type="ECO:0000256" key="6">
    <source>
        <dbReference type="SAM" id="Phobius"/>
    </source>
</evidence>
<dbReference type="InterPro" id="IPR043926">
    <property type="entry name" value="ABCG_dom"/>
</dbReference>
<dbReference type="FunFam" id="3.40.50.300:FF:000289">
    <property type="entry name" value="ABC transporter G family member 31"/>
    <property type="match status" value="1"/>
</dbReference>
<dbReference type="EMBL" id="QXFV01000310">
    <property type="protein sequence ID" value="KAE9041562.1"/>
    <property type="molecule type" value="Genomic_DNA"/>
</dbReference>
<keyword evidence="5 6" id="KW-0472">Membrane</keyword>
<name>A0A6A4FL78_9STRA</name>
<gene>
    <name evidence="11" type="ORF">PR001_g6556</name>
    <name evidence="12" type="ORF">PR003_g6955</name>
</gene>
<sequence>MDVIAGRKTGGKVQGQILLNGHPATDLAIRRSTGYCEQMDVHSQSSTIREALTFSAFLRQGAGVSDSSKFDSVDTTLELLDLTPIADQIIRGSSVEQMKRLTIGVELAAQPSVLFLDEPTSGLDARSAKLIMDGFRKVADTGRTIICTIHQPSAEVFQVFDTMLLLKRGGETVFAGELGENAHKMIDYFEAIDGVEKLGDKSNPASWMLDVIGAGVGNNSKSTDFVETFKSSAQFEYLQSNLNRDGISKPSSAIPALEYGDKRAATELTQMKLLLQRFWNLYWRTASYNLTRFGVAFAHIRRYQLWHGDAQTYNAFWYFFGSSVVEIPYTFVSVLLVMAVFYPVVGFTGAEAFFTFYLILTVYILLQEYLAELVVFVSPNAEIAEILGMVVNLITFLFSGFSPPASALPAAVKWINPLTYTLAALSTVVFGDCPGDDSNAIGCKQVANVPPSLPDEITVKEYLEINFGMKHSEIWRNFGILVGFVIFVRILTVLAMRFLNFQKK</sequence>
<comment type="caution">
    <text evidence="12">The sequence shown here is derived from an EMBL/GenBank/DDBJ whole genome shotgun (WGS) entry which is preliminary data.</text>
</comment>
<comment type="subcellular location">
    <subcellularLocation>
        <location evidence="1">Membrane</location>
        <topology evidence="1">Multi-pass membrane protein</topology>
    </subcellularLocation>
</comment>
<dbReference type="Proteomes" id="UP000434957">
    <property type="component" value="Unassembled WGS sequence"/>
</dbReference>
<evidence type="ECO:0000256" key="5">
    <source>
        <dbReference type="ARBA" id="ARBA00023136"/>
    </source>
</evidence>
<keyword evidence="3 6" id="KW-0812">Transmembrane</keyword>
<feature type="transmembrane region" description="Helical" evidence="6">
    <location>
        <begin position="354"/>
        <end position="371"/>
    </location>
</feature>
<dbReference type="GO" id="GO:0016020">
    <property type="term" value="C:membrane"/>
    <property type="evidence" value="ECO:0007669"/>
    <property type="project" value="UniProtKB-SubCell"/>
</dbReference>
<dbReference type="SUPFAM" id="SSF52540">
    <property type="entry name" value="P-loop containing nucleoside triphosphate hydrolases"/>
    <property type="match status" value="1"/>
</dbReference>
<evidence type="ECO:0000256" key="1">
    <source>
        <dbReference type="ARBA" id="ARBA00004141"/>
    </source>
</evidence>
<feature type="transmembrane region" description="Helical" evidence="6">
    <location>
        <begin position="383"/>
        <end position="401"/>
    </location>
</feature>
<dbReference type="InterPro" id="IPR010929">
    <property type="entry name" value="PDR_CDR_ABC"/>
</dbReference>
<dbReference type="Pfam" id="PF06422">
    <property type="entry name" value="PDR_CDR"/>
    <property type="match status" value="1"/>
</dbReference>
<dbReference type="InterPro" id="IPR013525">
    <property type="entry name" value="ABC2_TM"/>
</dbReference>
<organism evidence="12 14">
    <name type="scientific">Phytophthora rubi</name>
    <dbReference type="NCBI Taxonomy" id="129364"/>
    <lineage>
        <taxon>Eukaryota</taxon>
        <taxon>Sar</taxon>
        <taxon>Stramenopiles</taxon>
        <taxon>Oomycota</taxon>
        <taxon>Peronosporomycetes</taxon>
        <taxon>Peronosporales</taxon>
        <taxon>Peronosporaceae</taxon>
        <taxon>Phytophthora</taxon>
    </lineage>
</organism>
<dbReference type="GO" id="GO:0016887">
    <property type="term" value="F:ATP hydrolysis activity"/>
    <property type="evidence" value="ECO:0007669"/>
    <property type="project" value="InterPro"/>
</dbReference>
<dbReference type="EMBL" id="QXFT01000318">
    <property type="protein sequence ID" value="KAE9347413.1"/>
    <property type="molecule type" value="Genomic_DNA"/>
</dbReference>
<evidence type="ECO:0000313" key="12">
    <source>
        <dbReference type="EMBL" id="KAE9347413.1"/>
    </source>
</evidence>
<evidence type="ECO:0000259" key="8">
    <source>
        <dbReference type="Pfam" id="PF01061"/>
    </source>
</evidence>
<keyword evidence="2" id="KW-0813">Transport</keyword>
<evidence type="ECO:0000313" key="14">
    <source>
        <dbReference type="Proteomes" id="UP000434957"/>
    </source>
</evidence>
<evidence type="ECO:0000256" key="4">
    <source>
        <dbReference type="ARBA" id="ARBA00022989"/>
    </source>
</evidence>
<feature type="domain" description="CDR ABC transporter" evidence="9">
    <location>
        <begin position="456"/>
        <end position="503"/>
    </location>
</feature>
<feature type="transmembrane region" description="Helical" evidence="6">
    <location>
        <begin position="478"/>
        <end position="499"/>
    </location>
</feature>
<dbReference type="GO" id="GO:0005524">
    <property type="term" value="F:ATP binding"/>
    <property type="evidence" value="ECO:0007669"/>
    <property type="project" value="InterPro"/>
</dbReference>
<dbReference type="Proteomes" id="UP000429607">
    <property type="component" value="Unassembled WGS sequence"/>
</dbReference>
<dbReference type="AlphaFoldDB" id="A0A6A4FL78"/>
<dbReference type="Pfam" id="PF00005">
    <property type="entry name" value="ABC_tran"/>
    <property type="match status" value="1"/>
</dbReference>
<dbReference type="Pfam" id="PF01061">
    <property type="entry name" value="ABC2_membrane"/>
    <property type="match status" value="1"/>
</dbReference>
<evidence type="ECO:0000313" key="13">
    <source>
        <dbReference type="Proteomes" id="UP000429607"/>
    </source>
</evidence>
<accession>A0A6A4FL78</accession>
<dbReference type="GO" id="GO:0140359">
    <property type="term" value="F:ABC-type transporter activity"/>
    <property type="evidence" value="ECO:0007669"/>
    <property type="project" value="InterPro"/>
</dbReference>
<feature type="domain" description="ABC transporter" evidence="7">
    <location>
        <begin position="10"/>
        <end position="121"/>
    </location>
</feature>
<dbReference type="InterPro" id="IPR003439">
    <property type="entry name" value="ABC_transporter-like_ATP-bd"/>
</dbReference>
<keyword evidence="14" id="KW-1185">Reference proteome</keyword>